<feature type="compositionally biased region" description="Pro residues" evidence="1">
    <location>
        <begin position="50"/>
        <end position="61"/>
    </location>
</feature>
<dbReference type="PANTHER" id="PTHR33415:SF4">
    <property type="entry name" value="DCL PROTEIN (DUF3223)"/>
    <property type="match status" value="1"/>
</dbReference>
<dbReference type="Pfam" id="PF11523">
    <property type="entry name" value="DUF3223"/>
    <property type="match status" value="1"/>
</dbReference>
<gene>
    <name evidence="2" type="ORF">OsJ_26844</name>
</gene>
<dbReference type="EMBL" id="CM000145">
    <property type="protein sequence ID" value="EEE68454.1"/>
    <property type="molecule type" value="Genomic_DNA"/>
</dbReference>
<dbReference type="Proteomes" id="UP000007752">
    <property type="component" value="Chromosome 8"/>
</dbReference>
<evidence type="ECO:0000256" key="1">
    <source>
        <dbReference type="SAM" id="MobiDB-lite"/>
    </source>
</evidence>
<feature type="region of interest" description="Disordered" evidence="1">
    <location>
        <begin position="103"/>
        <end position="138"/>
    </location>
</feature>
<dbReference type="InterPro" id="IPR044673">
    <property type="entry name" value="DCL-like"/>
</dbReference>
<feature type="compositionally biased region" description="Low complexity" evidence="1">
    <location>
        <begin position="107"/>
        <end position="116"/>
    </location>
</feature>
<protein>
    <submittedName>
        <fullName evidence="2">Uncharacterized protein</fullName>
    </submittedName>
</protein>
<name>B9G087_ORYSJ</name>
<evidence type="ECO:0000313" key="2">
    <source>
        <dbReference type="EMBL" id="EEE68454.1"/>
    </source>
</evidence>
<reference evidence="2" key="2">
    <citation type="submission" date="2008-12" db="EMBL/GenBank/DDBJ databases">
        <title>Improved gene annotation of the rice (Oryza sativa) genomes.</title>
        <authorList>
            <person name="Wang J."/>
            <person name="Li R."/>
            <person name="Fan W."/>
            <person name="Huang Q."/>
            <person name="Zhang J."/>
            <person name="Zhou Y."/>
            <person name="Hu Y."/>
            <person name="Zi S."/>
            <person name="Li J."/>
            <person name="Ni P."/>
            <person name="Zheng H."/>
            <person name="Zhang Y."/>
            <person name="Zhao M."/>
            <person name="Hao Q."/>
            <person name="McDermott J."/>
            <person name="Samudrala R."/>
            <person name="Kristiansen K."/>
            <person name="Wong G.K.-S."/>
        </authorList>
    </citation>
    <scope>NUCLEOTIDE SEQUENCE</scope>
</reference>
<organism evidence="2">
    <name type="scientific">Oryza sativa subsp. japonica</name>
    <name type="common">Rice</name>
    <dbReference type="NCBI Taxonomy" id="39947"/>
    <lineage>
        <taxon>Eukaryota</taxon>
        <taxon>Viridiplantae</taxon>
        <taxon>Streptophyta</taxon>
        <taxon>Embryophyta</taxon>
        <taxon>Tracheophyta</taxon>
        <taxon>Spermatophyta</taxon>
        <taxon>Magnoliopsida</taxon>
        <taxon>Liliopsida</taxon>
        <taxon>Poales</taxon>
        <taxon>Poaceae</taxon>
        <taxon>BOP clade</taxon>
        <taxon>Oryzoideae</taxon>
        <taxon>Oryzeae</taxon>
        <taxon>Oryzinae</taxon>
        <taxon>Oryza</taxon>
        <taxon>Oryza sativa</taxon>
    </lineage>
</organism>
<dbReference type="Gene3D" id="3.10.450.40">
    <property type="match status" value="1"/>
</dbReference>
<sequence>MALAAALARAATAAGPLFLRARPLAPCTAAPAPALSRRRSLLSGAHTADEPPPPTQPPPSKLPDAPGAVPPLPWRAAEAEIVRDIDPVVQLIKDILHSDRPAPRLLPPSTSLLVSPDHSSPPADVKDSTACPANSSKQSNFHSSMFEIRSNVSKDKEVIKVKRNTIPIQYICIETPNKTSHRAAKDYVSCHPTECSNYASSRMRYGDGECLSPKDENIIVEKLLAYHPRVDDKIGCGLDAIMVDKHPQFRKSRCLFVVRTDGVWIDFSYQKCLRAYIREKYPSHAERFIREHFKRT</sequence>
<reference evidence="2" key="1">
    <citation type="journal article" date="2005" name="PLoS Biol.">
        <title>The genomes of Oryza sativa: a history of duplications.</title>
        <authorList>
            <person name="Yu J."/>
            <person name="Wang J."/>
            <person name="Lin W."/>
            <person name="Li S."/>
            <person name="Li H."/>
            <person name="Zhou J."/>
            <person name="Ni P."/>
            <person name="Dong W."/>
            <person name="Hu S."/>
            <person name="Zeng C."/>
            <person name="Zhang J."/>
            <person name="Zhang Y."/>
            <person name="Li R."/>
            <person name="Xu Z."/>
            <person name="Li S."/>
            <person name="Li X."/>
            <person name="Zheng H."/>
            <person name="Cong L."/>
            <person name="Lin L."/>
            <person name="Yin J."/>
            <person name="Geng J."/>
            <person name="Li G."/>
            <person name="Shi J."/>
            <person name="Liu J."/>
            <person name="Lv H."/>
            <person name="Li J."/>
            <person name="Wang J."/>
            <person name="Deng Y."/>
            <person name="Ran L."/>
            <person name="Shi X."/>
            <person name="Wang X."/>
            <person name="Wu Q."/>
            <person name="Li C."/>
            <person name="Ren X."/>
            <person name="Wang J."/>
            <person name="Wang X."/>
            <person name="Li D."/>
            <person name="Liu D."/>
            <person name="Zhang X."/>
            <person name="Ji Z."/>
            <person name="Zhao W."/>
            <person name="Sun Y."/>
            <person name="Zhang Z."/>
            <person name="Bao J."/>
            <person name="Han Y."/>
            <person name="Dong L."/>
            <person name="Ji J."/>
            <person name="Chen P."/>
            <person name="Wu S."/>
            <person name="Liu J."/>
            <person name="Xiao Y."/>
            <person name="Bu D."/>
            <person name="Tan J."/>
            <person name="Yang L."/>
            <person name="Ye C."/>
            <person name="Zhang J."/>
            <person name="Xu J."/>
            <person name="Zhou Y."/>
            <person name="Yu Y."/>
            <person name="Zhang B."/>
            <person name="Zhuang S."/>
            <person name="Wei H."/>
            <person name="Liu B."/>
            <person name="Lei M."/>
            <person name="Yu H."/>
            <person name="Li Y."/>
            <person name="Xu H."/>
            <person name="Wei S."/>
            <person name="He X."/>
            <person name="Fang L."/>
            <person name="Zhang Z."/>
            <person name="Zhang Y."/>
            <person name="Huang X."/>
            <person name="Su Z."/>
            <person name="Tong W."/>
            <person name="Li J."/>
            <person name="Tong Z."/>
            <person name="Li S."/>
            <person name="Ye J."/>
            <person name="Wang L."/>
            <person name="Fang L."/>
            <person name="Lei T."/>
            <person name="Chen C."/>
            <person name="Chen H."/>
            <person name="Xu Z."/>
            <person name="Li H."/>
            <person name="Huang H."/>
            <person name="Zhang F."/>
            <person name="Xu H."/>
            <person name="Li N."/>
            <person name="Zhao C."/>
            <person name="Li S."/>
            <person name="Dong L."/>
            <person name="Huang Y."/>
            <person name="Li L."/>
            <person name="Xi Y."/>
            <person name="Qi Q."/>
            <person name="Li W."/>
            <person name="Zhang B."/>
            <person name="Hu W."/>
            <person name="Zhang Y."/>
            <person name="Tian X."/>
            <person name="Jiao Y."/>
            <person name="Liang X."/>
            <person name="Jin J."/>
            <person name="Gao L."/>
            <person name="Zheng W."/>
            <person name="Hao B."/>
            <person name="Liu S."/>
            <person name="Wang W."/>
            <person name="Yuan L."/>
            <person name="Cao M."/>
            <person name="McDermott J."/>
            <person name="Samudrala R."/>
            <person name="Wang J."/>
            <person name="Wong G.K."/>
            <person name="Yang H."/>
        </authorList>
    </citation>
    <scope>NUCLEOTIDE SEQUENCE [LARGE SCALE GENOMIC DNA]</scope>
</reference>
<proteinExistence type="predicted"/>
<dbReference type="PANTHER" id="PTHR33415">
    <property type="entry name" value="PROTEIN EMBRYO DEFECTIVE 514"/>
    <property type="match status" value="1"/>
</dbReference>
<feature type="region of interest" description="Disordered" evidence="1">
    <location>
        <begin position="30"/>
        <end position="70"/>
    </location>
</feature>
<accession>B9G087</accession>
<dbReference type="AlphaFoldDB" id="B9G087"/>